<dbReference type="STRING" id="419481.SAMN05216233_108100"/>
<dbReference type="AlphaFoldDB" id="A0A1G5FJ23"/>
<name>A0A1G5FJ23_9BACT</name>
<evidence type="ECO:0000313" key="2">
    <source>
        <dbReference type="Proteomes" id="UP000198870"/>
    </source>
</evidence>
<sequence>MPVTDLKQPSSLSEPKAETPTYLKQISGRQNTIQPLTKRSYQILQKKLTNVKTKFASNTHVDTKGLKLGLLNDRPKIPRTIGLKMTDLTESYSQQMWALVTAALSIDKDEETPFGPELEGVLETSRAMAKRFQEAVDEIERCYAFLREESSRVVTDVAQALNTRGDVGQETKRQLFDAYFKRYLIDHERLGFKDVLTPKHILLPLLKGKSVYRNKAKTLQFLTTVSTKTDRSTLRIDNIKTKSGTSIQMLCQVQPKFESRIYSDHAGFVCVFSNTHSPPLFVYYHSLEHGHQHTNTRIAQNYGAFSGHSMAVPGTGTIDTENPVTLAIHNPRDAYVDHLHEELDWLITLSIKHNGNVLVVIGECTSAIHEGVLDLVLAMEQDKTDWSKLGRVSPSKIRVHGAPTTAAGYDLKLINASKPRYQQGKPAQGLGVHALMGYLFINTRDQTPRVSVTANMLTLTGDGTDQNILTVAFPNGEKHAFTHLLNGKEDALANELGGCGYASVGGDLNNITIGTELVATHSRDESRMSMGSNSKSDQMYDKIVILE</sequence>
<protein>
    <submittedName>
        <fullName evidence="1">Uncharacterized protein</fullName>
    </submittedName>
</protein>
<dbReference type="RefSeq" id="WP_092210961.1">
    <property type="nucleotide sequence ID" value="NZ_FMUX01000008.1"/>
</dbReference>
<evidence type="ECO:0000313" key="1">
    <source>
        <dbReference type="EMBL" id="SCY39295.1"/>
    </source>
</evidence>
<reference evidence="1 2" key="1">
    <citation type="submission" date="2016-10" db="EMBL/GenBank/DDBJ databases">
        <authorList>
            <person name="de Groot N.N."/>
        </authorList>
    </citation>
    <scope>NUCLEOTIDE SEQUENCE [LARGE SCALE GENOMIC DNA]</scope>
    <source>
        <strain evidence="1 2">AA1</strain>
    </source>
</reference>
<accession>A0A1G5FJ23</accession>
<dbReference type="OrthoDB" id="5492541at2"/>
<gene>
    <name evidence="1" type="ORF">SAMN05216233_108100</name>
</gene>
<dbReference type="Proteomes" id="UP000198870">
    <property type="component" value="Unassembled WGS sequence"/>
</dbReference>
<proteinExistence type="predicted"/>
<dbReference type="EMBL" id="FMUX01000008">
    <property type="protein sequence ID" value="SCY39295.1"/>
    <property type="molecule type" value="Genomic_DNA"/>
</dbReference>
<keyword evidence="2" id="KW-1185">Reference proteome</keyword>
<organism evidence="1 2">
    <name type="scientific">Desulfoluna spongiiphila</name>
    <dbReference type="NCBI Taxonomy" id="419481"/>
    <lineage>
        <taxon>Bacteria</taxon>
        <taxon>Pseudomonadati</taxon>
        <taxon>Thermodesulfobacteriota</taxon>
        <taxon>Desulfobacteria</taxon>
        <taxon>Desulfobacterales</taxon>
        <taxon>Desulfolunaceae</taxon>
        <taxon>Desulfoluna</taxon>
    </lineage>
</organism>